<dbReference type="NCBIfam" id="TIGR00219">
    <property type="entry name" value="mreC"/>
    <property type="match status" value="1"/>
</dbReference>
<name>A0A451D2C7_9GAMM</name>
<sequence>MQTASNKRLSLRLRLFLSIILAIIIIIMDHNYTSFSKIRIYMDTVLSPLYFFVNSPQKLLDLISVTFSSHQKLCLEIKQLHNQLILKNSELLLLDHVKKENIYLRELLGANILQNDHKILTQVISNVSEPYSDQVVIDKGSINHIYQGQPVISERGVIGQVITVSKTTSRVLLLCDVSHALPVQILRNGIRAIAIGHGCTEELQLEYISDYTDIRKGDFLITSGLGGRFPEGYPVAIISSVTKEIKNSNIIIRARPIANLQYLRYLILLERGVQNSVSLEK</sequence>
<dbReference type="PANTHER" id="PTHR34138:SF1">
    <property type="entry name" value="CELL SHAPE-DETERMINING PROTEIN MREC"/>
    <property type="match status" value="1"/>
</dbReference>
<evidence type="ECO:0000256" key="2">
    <source>
        <dbReference type="ARBA" id="ARBA00013855"/>
    </source>
</evidence>
<dbReference type="GO" id="GO:0005886">
    <property type="term" value="C:plasma membrane"/>
    <property type="evidence" value="ECO:0007669"/>
    <property type="project" value="TreeGrafter"/>
</dbReference>
<evidence type="ECO:0000256" key="3">
    <source>
        <dbReference type="ARBA" id="ARBA00022960"/>
    </source>
</evidence>
<dbReference type="InterPro" id="IPR055342">
    <property type="entry name" value="MreC_beta-barrel_core"/>
</dbReference>
<feature type="domain" description="Rod shape-determining protein MreC beta-barrel core" evidence="6">
    <location>
        <begin position="123"/>
        <end position="269"/>
    </location>
</feature>
<dbReference type="PANTHER" id="PTHR34138">
    <property type="entry name" value="CELL SHAPE-DETERMINING PROTEIN MREC"/>
    <property type="match status" value="1"/>
</dbReference>
<protein>
    <recommendedName>
        <fullName evidence="2 4">Cell shape-determining protein MreC</fullName>
    </recommendedName>
    <alternativeName>
        <fullName evidence="4">Cell shape protein MreC</fullName>
    </alternativeName>
</protein>
<dbReference type="AlphaFoldDB" id="A0A451D2C7"/>
<dbReference type="RefSeq" id="WP_157993540.1">
    <property type="nucleotide sequence ID" value="NZ_LR217703.1"/>
</dbReference>
<comment type="function">
    <text evidence="4">Involved in formation and maintenance of cell shape.</text>
</comment>
<dbReference type="EMBL" id="LR217703">
    <property type="protein sequence ID" value="VFP79782.1"/>
    <property type="molecule type" value="Genomic_DNA"/>
</dbReference>
<dbReference type="InterPro" id="IPR007221">
    <property type="entry name" value="MreC"/>
</dbReference>
<dbReference type="FunFam" id="2.40.10.340:FF:000001">
    <property type="entry name" value="Cell shape-determining protein MreC"/>
    <property type="match status" value="1"/>
</dbReference>
<keyword evidence="5" id="KW-0472">Membrane</keyword>
<dbReference type="Gene3D" id="2.40.10.350">
    <property type="entry name" value="Rod shape-determining protein MreC, domain 2"/>
    <property type="match status" value="1"/>
</dbReference>
<evidence type="ECO:0000313" key="7">
    <source>
        <dbReference type="EMBL" id="VFP79782.1"/>
    </source>
</evidence>
<proteinExistence type="inferred from homology"/>
<keyword evidence="3 4" id="KW-0133">Cell shape</keyword>
<dbReference type="OrthoDB" id="9808025at2"/>
<evidence type="ECO:0000256" key="5">
    <source>
        <dbReference type="SAM" id="Phobius"/>
    </source>
</evidence>
<evidence type="ECO:0000256" key="4">
    <source>
        <dbReference type="PIRNR" id="PIRNR038471"/>
    </source>
</evidence>
<comment type="similarity">
    <text evidence="1 4">Belongs to the MreC family.</text>
</comment>
<feature type="transmembrane region" description="Helical" evidence="5">
    <location>
        <begin position="12"/>
        <end position="32"/>
    </location>
</feature>
<gene>
    <name evidence="7" type="primary">mreC</name>
    <name evidence="7" type="ORF">ERCICUMA2628_322</name>
</gene>
<evidence type="ECO:0000313" key="8">
    <source>
        <dbReference type="Proteomes" id="UP000294412"/>
    </source>
</evidence>
<reference evidence="7 8" key="1">
    <citation type="submission" date="2019-02" db="EMBL/GenBank/DDBJ databases">
        <authorList>
            <person name="Manzano-Marin A."/>
            <person name="Manzano-Marin A."/>
        </authorList>
    </citation>
    <scope>NUCLEOTIDE SEQUENCE [LARGE SCALE GENOMIC DNA]</scope>
    <source>
        <strain evidence="7 8">ErCicuneomaculata</strain>
    </source>
</reference>
<dbReference type="PIRSF" id="PIRSF038471">
    <property type="entry name" value="MreC"/>
    <property type="match status" value="1"/>
</dbReference>
<dbReference type="Gene3D" id="2.40.10.340">
    <property type="entry name" value="Rod shape-determining protein MreC, domain 1"/>
    <property type="match status" value="1"/>
</dbReference>
<dbReference type="InterPro" id="IPR042177">
    <property type="entry name" value="Cell/Rod_1"/>
</dbReference>
<keyword evidence="5" id="KW-1133">Transmembrane helix</keyword>
<keyword evidence="5" id="KW-0812">Transmembrane</keyword>
<evidence type="ECO:0000259" key="6">
    <source>
        <dbReference type="Pfam" id="PF04085"/>
    </source>
</evidence>
<dbReference type="GO" id="GO:0008360">
    <property type="term" value="P:regulation of cell shape"/>
    <property type="evidence" value="ECO:0007669"/>
    <property type="project" value="UniProtKB-KW"/>
</dbReference>
<organism evidence="7 8">
    <name type="scientific">Candidatus Erwinia haradaeae</name>
    <dbReference type="NCBI Taxonomy" id="1922217"/>
    <lineage>
        <taxon>Bacteria</taxon>
        <taxon>Pseudomonadati</taxon>
        <taxon>Pseudomonadota</taxon>
        <taxon>Gammaproteobacteria</taxon>
        <taxon>Enterobacterales</taxon>
        <taxon>Erwiniaceae</taxon>
        <taxon>Erwinia</taxon>
    </lineage>
</organism>
<dbReference type="Pfam" id="PF04085">
    <property type="entry name" value="MreC"/>
    <property type="match status" value="1"/>
</dbReference>
<dbReference type="Proteomes" id="UP000294412">
    <property type="component" value="Chromosome"/>
</dbReference>
<evidence type="ECO:0000256" key="1">
    <source>
        <dbReference type="ARBA" id="ARBA00009369"/>
    </source>
</evidence>
<accession>A0A451D2C7</accession>
<dbReference type="InterPro" id="IPR042175">
    <property type="entry name" value="Cell/Rod_MreC_2"/>
</dbReference>